<protein>
    <submittedName>
        <fullName evidence="2">Uncharacterized protein</fullName>
    </submittedName>
</protein>
<dbReference type="Proteomes" id="UP000007471">
    <property type="component" value="Chromosome"/>
</dbReference>
<dbReference type="HOGENOM" id="CLU_2369550_0_0_5"/>
<dbReference type="AlphaFoldDB" id="E8TEI4"/>
<keyword evidence="1" id="KW-0732">Signal</keyword>
<dbReference type="OrthoDB" id="8116065at2"/>
<dbReference type="EMBL" id="CP002447">
    <property type="protein sequence ID" value="ADV14599.1"/>
    <property type="molecule type" value="Genomic_DNA"/>
</dbReference>
<sequence precursor="true">MSRFRLLTIFMSGMLGTAALPGPVASAPVLNPANRNALVEQNESLMLENRLRRQQFQQQQHFRAQDREIAPLQRRDRMLICQLQPSSNGFVSICR</sequence>
<gene>
    <name evidence="2" type="ordered locus">Mesci_5502</name>
</gene>
<feature type="signal peptide" evidence="1">
    <location>
        <begin position="1"/>
        <end position="26"/>
    </location>
</feature>
<dbReference type="RefSeq" id="WP_013533250.1">
    <property type="nucleotide sequence ID" value="NC_014923.1"/>
</dbReference>
<reference evidence="3" key="1">
    <citation type="submission" date="2011-01" db="EMBL/GenBank/DDBJ databases">
        <title>Complete sequence of chromosome of Mesorhizobium ciceri bv. biserrulae WSM1271.</title>
        <authorList>
            <person name="Lucas S."/>
            <person name="Copeland A."/>
            <person name="Lapidus A."/>
            <person name="Cheng J.-F."/>
            <person name="Goodwin L."/>
            <person name="Pitluck S."/>
            <person name="Teshima H."/>
            <person name="Detter J.C."/>
            <person name="Han C."/>
            <person name="Tapia R."/>
            <person name="Land M."/>
            <person name="Hauser L."/>
            <person name="Kyrpides N."/>
            <person name="Ivanova N."/>
            <person name="Nandasena K."/>
            <person name="Reeve W.G."/>
            <person name="Howieson J.G."/>
            <person name="O'Hara G."/>
            <person name="Tiwari R.P."/>
            <person name="Woyke T."/>
        </authorList>
    </citation>
    <scope>NUCLEOTIDE SEQUENCE [LARGE SCALE GENOMIC DNA]</scope>
    <source>
        <strain evidence="3">HAMBI 2942 / LMG 23838 / WSM1271</strain>
    </source>
</reference>
<feature type="chain" id="PRO_5003230948" evidence="1">
    <location>
        <begin position="27"/>
        <end position="95"/>
    </location>
</feature>
<accession>E8TEI4</accession>
<evidence type="ECO:0000256" key="1">
    <source>
        <dbReference type="SAM" id="SignalP"/>
    </source>
</evidence>
<organism evidence="2 3">
    <name type="scientific">Mesorhizobium ciceri biovar biserrulae (strain HAMBI 2942 / LMG 23838 / WSM1271)</name>
    <dbReference type="NCBI Taxonomy" id="765698"/>
    <lineage>
        <taxon>Bacteria</taxon>
        <taxon>Pseudomonadati</taxon>
        <taxon>Pseudomonadota</taxon>
        <taxon>Alphaproteobacteria</taxon>
        <taxon>Hyphomicrobiales</taxon>
        <taxon>Phyllobacteriaceae</taxon>
        <taxon>Mesorhizobium</taxon>
    </lineage>
</organism>
<name>E8TEI4_MESCW</name>
<evidence type="ECO:0000313" key="3">
    <source>
        <dbReference type="Proteomes" id="UP000007471"/>
    </source>
</evidence>
<dbReference type="KEGG" id="mci:Mesci_5502"/>
<proteinExistence type="predicted"/>
<evidence type="ECO:0000313" key="2">
    <source>
        <dbReference type="EMBL" id="ADV14599.1"/>
    </source>
</evidence>
<dbReference type="PATRIC" id="fig|765698.3.peg.6035"/>
<dbReference type="GeneID" id="90992832"/>